<evidence type="ECO:0000313" key="6">
    <source>
        <dbReference type="EMBL" id="GAA5016438.1"/>
    </source>
</evidence>
<reference evidence="7" key="1">
    <citation type="journal article" date="2019" name="Int. J. Syst. Evol. Microbiol.">
        <title>The Global Catalogue of Microorganisms (GCM) 10K type strain sequencing project: providing services to taxonomists for standard genome sequencing and annotation.</title>
        <authorList>
            <consortium name="The Broad Institute Genomics Platform"/>
            <consortium name="The Broad Institute Genome Sequencing Center for Infectious Disease"/>
            <person name="Wu L."/>
            <person name="Ma J."/>
        </authorList>
    </citation>
    <scope>NUCLEOTIDE SEQUENCE [LARGE SCALE GENOMIC DNA]</scope>
    <source>
        <strain evidence="7">JCM 17687</strain>
    </source>
</reference>
<dbReference type="InterPro" id="IPR039424">
    <property type="entry name" value="SBP_5"/>
</dbReference>
<dbReference type="Proteomes" id="UP001500427">
    <property type="component" value="Unassembled WGS sequence"/>
</dbReference>
<feature type="chain" id="PRO_5045472766" evidence="4">
    <location>
        <begin position="23"/>
        <end position="529"/>
    </location>
</feature>
<organism evidence="6 7">
    <name type="scientific">Terrabacter aeriphilus</name>
    <dbReference type="NCBI Taxonomy" id="515662"/>
    <lineage>
        <taxon>Bacteria</taxon>
        <taxon>Bacillati</taxon>
        <taxon>Actinomycetota</taxon>
        <taxon>Actinomycetes</taxon>
        <taxon>Micrococcales</taxon>
        <taxon>Intrasporangiaceae</taxon>
        <taxon>Terrabacter</taxon>
    </lineage>
</organism>
<evidence type="ECO:0000256" key="3">
    <source>
        <dbReference type="ARBA" id="ARBA00022729"/>
    </source>
</evidence>
<keyword evidence="3 4" id="KW-0732">Signal</keyword>
<evidence type="ECO:0000256" key="4">
    <source>
        <dbReference type="SAM" id="SignalP"/>
    </source>
</evidence>
<evidence type="ECO:0000256" key="2">
    <source>
        <dbReference type="ARBA" id="ARBA00022448"/>
    </source>
</evidence>
<keyword evidence="2" id="KW-0813">Transport</keyword>
<name>A0ABP9J089_9MICO</name>
<dbReference type="InterPro" id="IPR000914">
    <property type="entry name" value="SBP_5_dom"/>
</dbReference>
<dbReference type="Gene3D" id="3.10.105.10">
    <property type="entry name" value="Dipeptide-binding Protein, Domain 3"/>
    <property type="match status" value="1"/>
</dbReference>
<keyword evidence="7" id="KW-1185">Reference proteome</keyword>
<dbReference type="PANTHER" id="PTHR30290:SF9">
    <property type="entry name" value="OLIGOPEPTIDE-BINDING PROTEIN APPA"/>
    <property type="match status" value="1"/>
</dbReference>
<evidence type="ECO:0000313" key="7">
    <source>
        <dbReference type="Proteomes" id="UP001500427"/>
    </source>
</evidence>
<dbReference type="Pfam" id="PF00496">
    <property type="entry name" value="SBP_bac_5"/>
    <property type="match status" value="1"/>
</dbReference>
<dbReference type="PANTHER" id="PTHR30290">
    <property type="entry name" value="PERIPLASMIC BINDING COMPONENT OF ABC TRANSPORTER"/>
    <property type="match status" value="1"/>
</dbReference>
<evidence type="ECO:0000256" key="1">
    <source>
        <dbReference type="ARBA" id="ARBA00005695"/>
    </source>
</evidence>
<comment type="similarity">
    <text evidence="1">Belongs to the bacterial solute-binding protein 5 family.</text>
</comment>
<gene>
    <name evidence="6" type="ORF">GCM10023258_02000</name>
</gene>
<protein>
    <submittedName>
        <fullName evidence="6">ABC transporter substrate-binding protein</fullName>
    </submittedName>
</protein>
<dbReference type="InterPro" id="IPR030678">
    <property type="entry name" value="Peptide/Ni-bd"/>
</dbReference>
<dbReference type="CDD" id="cd00995">
    <property type="entry name" value="PBP2_NikA_DppA_OppA_like"/>
    <property type="match status" value="1"/>
</dbReference>
<feature type="signal peptide" evidence="4">
    <location>
        <begin position="1"/>
        <end position="22"/>
    </location>
</feature>
<evidence type="ECO:0000259" key="5">
    <source>
        <dbReference type="Pfam" id="PF00496"/>
    </source>
</evidence>
<dbReference type="Gene3D" id="3.40.190.10">
    <property type="entry name" value="Periplasmic binding protein-like II"/>
    <property type="match status" value="1"/>
</dbReference>
<accession>A0ABP9J089</accession>
<comment type="caution">
    <text evidence="6">The sequence shown here is derived from an EMBL/GenBank/DDBJ whole genome shotgun (WGS) entry which is preliminary data.</text>
</comment>
<dbReference type="SUPFAM" id="SSF53850">
    <property type="entry name" value="Periplasmic binding protein-like II"/>
    <property type="match status" value="1"/>
</dbReference>
<dbReference type="PIRSF" id="PIRSF002741">
    <property type="entry name" value="MppA"/>
    <property type="match status" value="1"/>
</dbReference>
<dbReference type="EMBL" id="BAABIW010000001">
    <property type="protein sequence ID" value="GAA5016438.1"/>
    <property type="molecule type" value="Genomic_DNA"/>
</dbReference>
<feature type="domain" description="Solute-binding protein family 5" evidence="5">
    <location>
        <begin position="83"/>
        <end position="438"/>
    </location>
</feature>
<dbReference type="PROSITE" id="PS51257">
    <property type="entry name" value="PROKAR_LIPOPROTEIN"/>
    <property type="match status" value="1"/>
</dbReference>
<dbReference type="RefSeq" id="WP_345505547.1">
    <property type="nucleotide sequence ID" value="NZ_BAABIW010000001.1"/>
</dbReference>
<proteinExistence type="inferred from homology"/>
<sequence length="529" mass="53604">MRPVRSSAILALSLSTATVGLAACGGSDGGSSTSTYAVGKTFTLALSADPGALDPQGSASSPLFQVSKFAYDSLVSVDAKGQVTSGLASKWSVDGKTVTFEIAPKVTCADGSAFTAQTAADNITYVEDPKNKSPFLGVFVPAGATAKASGSTLTVTLATTSPFVLDSFANLPMVCDAGMKDRASLKAGTAGTGPYTLKEAVPGDHYTYAIRTGYAWGPGGATTATTGMPATIQVKIVPNETTAANQLLSGALNAAAIHGPDAARLEAAKLDHDDAQAIVGEQWYNHAKGHDTADPAVRQALTQALDLAQLQKVITSNRGGPATQLAVVAPAACTGSSVEGSVPGTDLAAAGAALDAAGWVKGADGMRAKAGKPLSLSFLYDASLGSGGSAASELAVDAWKKLGVTVKAKQLDENGMVNAMFGTGDWDIAWEPLNINTPEQGVPFFSGPAVTAGGNNMAGITNAEYTSHVQSAMGKVGTDSCPDWLAAEAALFKANDVVLFANSKLPFFSKGAELDVLGSVVPTSIRMLG</sequence>